<dbReference type="SUPFAM" id="SSF56235">
    <property type="entry name" value="N-terminal nucleophile aminohydrolases (Ntn hydrolases)"/>
    <property type="match status" value="1"/>
</dbReference>
<evidence type="ECO:0000256" key="4">
    <source>
        <dbReference type="ARBA" id="ARBA00021343"/>
    </source>
</evidence>
<evidence type="ECO:0000259" key="11">
    <source>
        <dbReference type="PROSITE" id="PS00388"/>
    </source>
</evidence>
<keyword evidence="13" id="KW-1185">Reference proteome</keyword>
<name>A0A9Q1FKH1_SYNKA</name>
<dbReference type="FunFam" id="3.60.20.10:FF:000019">
    <property type="entry name" value="Proteasome subunit alpha type"/>
    <property type="match status" value="1"/>
</dbReference>
<organism evidence="12 13">
    <name type="scientific">Synaphobranchus kaupii</name>
    <name type="common">Kaup's arrowtooth eel</name>
    <dbReference type="NCBI Taxonomy" id="118154"/>
    <lineage>
        <taxon>Eukaryota</taxon>
        <taxon>Metazoa</taxon>
        <taxon>Chordata</taxon>
        <taxon>Craniata</taxon>
        <taxon>Vertebrata</taxon>
        <taxon>Euteleostomi</taxon>
        <taxon>Actinopterygii</taxon>
        <taxon>Neopterygii</taxon>
        <taxon>Teleostei</taxon>
        <taxon>Anguilliformes</taxon>
        <taxon>Synaphobranchidae</taxon>
        <taxon>Synaphobranchus</taxon>
    </lineage>
</organism>
<dbReference type="InterPro" id="IPR029055">
    <property type="entry name" value="Ntn_hydrolases_N"/>
</dbReference>
<evidence type="ECO:0000256" key="6">
    <source>
        <dbReference type="ARBA" id="ARBA00022942"/>
    </source>
</evidence>
<keyword evidence="10" id="KW-0732">Signal</keyword>
<dbReference type="NCBIfam" id="NF003075">
    <property type="entry name" value="PRK03996.1"/>
    <property type="match status" value="1"/>
</dbReference>
<feature type="chain" id="PRO_5040492991" description="Proteasome subunit alpha type-5" evidence="10">
    <location>
        <begin position="23"/>
        <end position="314"/>
    </location>
</feature>
<dbReference type="InterPro" id="IPR023332">
    <property type="entry name" value="Proteasome_alpha-type"/>
</dbReference>
<dbReference type="GO" id="GO:0043161">
    <property type="term" value="P:proteasome-mediated ubiquitin-dependent protein catabolic process"/>
    <property type="evidence" value="ECO:0007669"/>
    <property type="project" value="InterPro"/>
</dbReference>
<evidence type="ECO:0000256" key="5">
    <source>
        <dbReference type="ARBA" id="ARBA00022490"/>
    </source>
</evidence>
<protein>
    <recommendedName>
        <fullName evidence="4">Proteasome subunit alpha type-5</fullName>
    </recommendedName>
</protein>
<dbReference type="Pfam" id="PF10584">
    <property type="entry name" value="Proteasome_A_N"/>
    <property type="match status" value="1"/>
</dbReference>
<dbReference type="InterPro" id="IPR050115">
    <property type="entry name" value="Proteasome_alpha"/>
</dbReference>
<evidence type="ECO:0000313" key="12">
    <source>
        <dbReference type="EMBL" id="KAJ8360637.1"/>
    </source>
</evidence>
<dbReference type="GO" id="GO:0005634">
    <property type="term" value="C:nucleus"/>
    <property type="evidence" value="ECO:0007669"/>
    <property type="project" value="UniProtKB-SubCell"/>
</dbReference>
<dbReference type="InterPro" id="IPR000426">
    <property type="entry name" value="Proteasome_asu_N"/>
</dbReference>
<evidence type="ECO:0000256" key="10">
    <source>
        <dbReference type="SAM" id="SignalP"/>
    </source>
</evidence>
<dbReference type="PROSITE" id="PS00388">
    <property type="entry name" value="PROTEASOME_ALPHA_1"/>
    <property type="match status" value="1"/>
</dbReference>
<evidence type="ECO:0000256" key="7">
    <source>
        <dbReference type="ARBA" id="ARBA00023242"/>
    </source>
</evidence>
<dbReference type="EMBL" id="JAINUF010000005">
    <property type="protein sequence ID" value="KAJ8360637.1"/>
    <property type="molecule type" value="Genomic_DNA"/>
</dbReference>
<dbReference type="Gene3D" id="3.60.20.10">
    <property type="entry name" value="Glutamine Phosphoribosylpyrophosphate, subunit 1, domain 1"/>
    <property type="match status" value="1"/>
</dbReference>
<evidence type="ECO:0000256" key="1">
    <source>
        <dbReference type="ARBA" id="ARBA00003876"/>
    </source>
</evidence>
<keyword evidence="7" id="KW-0539">Nucleus</keyword>
<evidence type="ECO:0000256" key="3">
    <source>
        <dbReference type="ARBA" id="ARBA00004496"/>
    </source>
</evidence>
<evidence type="ECO:0000313" key="13">
    <source>
        <dbReference type="Proteomes" id="UP001152622"/>
    </source>
</evidence>
<dbReference type="GO" id="GO:0019773">
    <property type="term" value="C:proteasome core complex, alpha-subunit complex"/>
    <property type="evidence" value="ECO:0007669"/>
    <property type="project" value="UniProtKB-UniRule"/>
</dbReference>
<dbReference type="OrthoDB" id="431557at2759"/>
<dbReference type="InterPro" id="IPR033812">
    <property type="entry name" value="Proteasome_alpha_type_5"/>
</dbReference>
<dbReference type="Pfam" id="PF00227">
    <property type="entry name" value="Proteasome"/>
    <property type="match status" value="1"/>
</dbReference>
<keyword evidence="6 9" id="KW-0647">Proteasome</keyword>
<dbReference type="PROSITE" id="PS51475">
    <property type="entry name" value="PROTEASOME_ALPHA_2"/>
    <property type="match status" value="1"/>
</dbReference>
<evidence type="ECO:0000256" key="9">
    <source>
        <dbReference type="PROSITE-ProRule" id="PRU00808"/>
    </source>
</evidence>
<keyword evidence="5" id="KW-0963">Cytoplasm</keyword>
<sequence>MFRIAYLLFVILFFFRFWICCATPDVGGTYLSGCISTSGREEKSALPSVTRTPALLPLKRANSFSSAAYWSNKMFLTRSEYDRGVNTFSPEGRLFQVEYAIEAIKLGSTAIGIQTAEGVCLAVEKRITSPLMEPSSIEKIVEIDTHIGCAMSGLIADAKTLIDKARVETQNHWFTYNETMTVESVTQAVSNLALQFGEEDADPGAMSRPFGVALLFGGLDEKGPQLYHMDPSGTFVQCDARAIGSASEGAQSSLQEVYHKSMTLKDAIKSSLTILKQVMEEKLNATNIELATIEPGKTFHMYSKEELEDVIKDI</sequence>
<accession>A0A9Q1FKH1</accession>
<comment type="subunit">
    <text evidence="8">The 26S proteasome consists of a 20S proteasome core and two 19S regulatory subunits. The 20S proteasome core is a barrel-shaped complex made of 28 subunits that are arranged in four stacked rings. The two outer rings are each formed by seven alpha subunits, and the two inner rings are formed by seven beta subunits. The proteolytic activity is exerted by three beta-subunits PSMB5, PSMB6 and PSMB7. PSMA5 interacts directly with the PSMG1-PSMG2 heterodimer which promotes 20S proteasome assembly.</text>
</comment>
<dbReference type="AlphaFoldDB" id="A0A9Q1FKH1"/>
<feature type="signal peptide" evidence="10">
    <location>
        <begin position="1"/>
        <end position="22"/>
    </location>
</feature>
<dbReference type="InterPro" id="IPR001353">
    <property type="entry name" value="Proteasome_sua/b"/>
</dbReference>
<dbReference type="SMART" id="SM00948">
    <property type="entry name" value="Proteasome_A_N"/>
    <property type="match status" value="1"/>
</dbReference>
<comment type="subcellular location">
    <subcellularLocation>
        <location evidence="3">Cytoplasm</location>
    </subcellularLocation>
    <subcellularLocation>
        <location evidence="2">Nucleus</location>
    </subcellularLocation>
</comment>
<dbReference type="PANTHER" id="PTHR11599">
    <property type="entry name" value="PROTEASOME SUBUNIT ALPHA/BETA"/>
    <property type="match status" value="1"/>
</dbReference>
<proteinExistence type="inferred from homology"/>
<comment type="function">
    <text evidence="1">Component of the 20S core proteasome complex involved in the proteolytic degradation of most intracellular proteins. This complex plays numerous essential roles within the cell by associating with different regulatory particles. Associated with two 19S regulatory particles, forms the 26S proteasome and thus participates in the ATP-dependent degradation of ubiquitinated proteins. The 26S proteasome plays a key role in the maintenance of protein homeostasis by removing misfolded or damaged proteins that could impair cellular functions, and by removing proteins whose functions are no longer required. Associated with the PA200 or PA28, the 20S proteasome mediates ubiquitin-independent protein degradation. This type of proteolysis is required in several pathways including spermatogenesis (20S-PA200 complex) or generation of a subset of MHC class I-presented antigenic peptides (20S-PA28 complex).</text>
</comment>
<reference evidence="12" key="1">
    <citation type="journal article" date="2023" name="Science">
        <title>Genome structures resolve the early diversification of teleost fishes.</title>
        <authorList>
            <person name="Parey E."/>
            <person name="Louis A."/>
            <person name="Montfort J."/>
            <person name="Bouchez O."/>
            <person name="Roques C."/>
            <person name="Iampietro C."/>
            <person name="Lluch J."/>
            <person name="Castinel A."/>
            <person name="Donnadieu C."/>
            <person name="Desvignes T."/>
            <person name="Floi Bucao C."/>
            <person name="Jouanno E."/>
            <person name="Wen M."/>
            <person name="Mejri S."/>
            <person name="Dirks R."/>
            <person name="Jansen H."/>
            <person name="Henkel C."/>
            <person name="Chen W.J."/>
            <person name="Zahm M."/>
            <person name="Cabau C."/>
            <person name="Klopp C."/>
            <person name="Thompson A.W."/>
            <person name="Robinson-Rechavi M."/>
            <person name="Braasch I."/>
            <person name="Lecointre G."/>
            <person name="Bobe J."/>
            <person name="Postlethwait J.H."/>
            <person name="Berthelot C."/>
            <person name="Roest Crollius H."/>
            <person name="Guiguen Y."/>
        </authorList>
    </citation>
    <scope>NUCLEOTIDE SEQUENCE</scope>
    <source>
        <strain evidence="12">WJC10195</strain>
    </source>
</reference>
<gene>
    <name evidence="12" type="ORF">SKAU_G00171620</name>
</gene>
<dbReference type="CDD" id="cd03753">
    <property type="entry name" value="proteasome_alpha_type_5"/>
    <property type="match status" value="1"/>
</dbReference>
<evidence type="ECO:0000256" key="8">
    <source>
        <dbReference type="ARBA" id="ARBA00062795"/>
    </source>
</evidence>
<dbReference type="Proteomes" id="UP001152622">
    <property type="component" value="Chromosome 5"/>
</dbReference>
<evidence type="ECO:0000256" key="2">
    <source>
        <dbReference type="ARBA" id="ARBA00004123"/>
    </source>
</evidence>
<comment type="similarity">
    <text evidence="9">Belongs to the peptidase T1A family.</text>
</comment>
<comment type="caution">
    <text evidence="12">The sequence shown here is derived from an EMBL/GenBank/DDBJ whole genome shotgun (WGS) entry which is preliminary data.</text>
</comment>
<feature type="domain" description="Proteasome alpha-type subunits" evidence="11">
    <location>
        <begin position="81"/>
        <end position="103"/>
    </location>
</feature>
<dbReference type="GO" id="GO:0005829">
    <property type="term" value="C:cytosol"/>
    <property type="evidence" value="ECO:0007669"/>
    <property type="project" value="UniProtKB-ARBA"/>
</dbReference>